<sequence>MQLTGLTVIGGGQMARALVGGMLESGCLKASELTVVHQTKATGDWWGAKYPGCTTSTDTVEAVSGASTVMLAVKPHIIAEVLAVKNADGKSADWSGRLIVSIAAGIGLDKLTQGVGHDRVVRVMPNTPSLVGEGASGYCVSLGVSDDDVKLIETMLNSVGIASLVTEPQMNAVTGVSGSGPAYVFLIIEALADGGVAAGLPRATALKLATQTVLGAAKMVRETGEHPGVLKDNVCSPGGTTIAAMSVLEQNAVRGAMIQAVQASANRSRELA</sequence>
<feature type="binding site" evidence="6">
    <location>
        <begin position="72"/>
        <end position="75"/>
    </location>
    <ligand>
        <name>NADP(+)</name>
        <dbReference type="ChEBI" id="CHEBI:58349"/>
    </ligand>
</feature>
<protein>
    <recommendedName>
        <fullName evidence="4 5">Pyrroline-5-carboxylate reductase</fullName>
        <shortName evidence="4">P5C reductase</shortName>
        <shortName evidence="4">P5CR</shortName>
        <ecNumber evidence="4 5">1.5.1.2</ecNumber>
    </recommendedName>
    <alternativeName>
        <fullName evidence="4">PCA reductase</fullName>
    </alternativeName>
</protein>
<comment type="caution">
    <text evidence="9">The sequence shown here is derived from an EMBL/GenBank/DDBJ whole genome shotgun (WGS) entry which is preliminary data.</text>
</comment>
<comment type="subcellular location">
    <subcellularLocation>
        <location evidence="4">Cytoplasm</location>
    </subcellularLocation>
</comment>
<gene>
    <name evidence="4" type="primary">proC</name>
    <name evidence="9" type="ORF">RISK_004097</name>
</gene>
<dbReference type="PIRSF" id="PIRSF000193">
    <property type="entry name" value="Pyrrol-5-carb_rd"/>
    <property type="match status" value="1"/>
</dbReference>
<comment type="function">
    <text evidence="4">Catalyzes the reduction of 1-pyrroline-5-carboxylate (PCA) to L-proline.</text>
</comment>
<dbReference type="Pfam" id="PF14748">
    <property type="entry name" value="P5CR_dimer"/>
    <property type="match status" value="1"/>
</dbReference>
<comment type="catalytic activity">
    <reaction evidence="4">
        <text>L-proline + NAD(+) = (S)-1-pyrroline-5-carboxylate + NADH + 2 H(+)</text>
        <dbReference type="Rhea" id="RHEA:14105"/>
        <dbReference type="ChEBI" id="CHEBI:15378"/>
        <dbReference type="ChEBI" id="CHEBI:17388"/>
        <dbReference type="ChEBI" id="CHEBI:57540"/>
        <dbReference type="ChEBI" id="CHEBI:57945"/>
        <dbReference type="ChEBI" id="CHEBI:60039"/>
        <dbReference type="EC" id="1.5.1.2"/>
    </reaction>
</comment>
<dbReference type="Pfam" id="PF03807">
    <property type="entry name" value="F420_oxidored"/>
    <property type="match status" value="1"/>
</dbReference>
<evidence type="ECO:0000313" key="10">
    <source>
        <dbReference type="Proteomes" id="UP000036367"/>
    </source>
</evidence>
<dbReference type="InterPro" id="IPR008927">
    <property type="entry name" value="6-PGluconate_DH-like_C_sf"/>
</dbReference>
<dbReference type="EC" id="1.5.1.2" evidence="4 5"/>
<evidence type="ECO:0000259" key="7">
    <source>
        <dbReference type="Pfam" id="PF03807"/>
    </source>
</evidence>
<dbReference type="GO" id="GO:0004735">
    <property type="term" value="F:pyrroline-5-carboxylate reductase activity"/>
    <property type="evidence" value="ECO:0007669"/>
    <property type="project" value="UniProtKB-UniRule"/>
</dbReference>
<comment type="pathway">
    <text evidence="4">Amino-acid biosynthesis; L-proline biosynthesis; L-proline from L-glutamate 5-semialdehyde: step 1/1.</text>
</comment>
<evidence type="ECO:0000256" key="1">
    <source>
        <dbReference type="ARBA" id="ARBA00005525"/>
    </source>
</evidence>
<evidence type="ECO:0000256" key="6">
    <source>
        <dbReference type="PIRSR" id="PIRSR000193-1"/>
    </source>
</evidence>
<proteinExistence type="inferred from homology"/>
<evidence type="ECO:0000256" key="3">
    <source>
        <dbReference type="ARBA" id="ARBA00023002"/>
    </source>
</evidence>
<dbReference type="InterPro" id="IPR028939">
    <property type="entry name" value="P5C_Rdtase_cat_N"/>
</dbReference>
<keyword evidence="10" id="KW-1185">Reference proteome</keyword>
<comment type="catalytic activity">
    <reaction evidence="4">
        <text>L-proline + NADP(+) = (S)-1-pyrroline-5-carboxylate + NADPH + 2 H(+)</text>
        <dbReference type="Rhea" id="RHEA:14109"/>
        <dbReference type="ChEBI" id="CHEBI:15378"/>
        <dbReference type="ChEBI" id="CHEBI:17388"/>
        <dbReference type="ChEBI" id="CHEBI:57783"/>
        <dbReference type="ChEBI" id="CHEBI:58349"/>
        <dbReference type="ChEBI" id="CHEBI:60039"/>
        <dbReference type="EC" id="1.5.1.2"/>
    </reaction>
</comment>
<organism evidence="9 10">
    <name type="scientific">Rhodopirellula islandica</name>
    <dbReference type="NCBI Taxonomy" id="595434"/>
    <lineage>
        <taxon>Bacteria</taxon>
        <taxon>Pseudomonadati</taxon>
        <taxon>Planctomycetota</taxon>
        <taxon>Planctomycetia</taxon>
        <taxon>Pirellulales</taxon>
        <taxon>Pirellulaceae</taxon>
        <taxon>Rhodopirellula</taxon>
    </lineage>
</organism>
<keyword evidence="4" id="KW-0963">Cytoplasm</keyword>
<dbReference type="InterPro" id="IPR029036">
    <property type="entry name" value="P5CR_dimer"/>
</dbReference>
<dbReference type="UniPathway" id="UPA00098">
    <property type="reaction ID" value="UER00361"/>
</dbReference>
<dbReference type="HAMAP" id="MF_01925">
    <property type="entry name" value="P5C_reductase"/>
    <property type="match status" value="1"/>
</dbReference>
<keyword evidence="4" id="KW-0641">Proline biosynthesis</keyword>
<keyword evidence="3 4" id="KW-0560">Oxidoreductase</keyword>
<reference evidence="9" key="1">
    <citation type="submission" date="2015-05" db="EMBL/GenBank/DDBJ databases">
        <title>Permanent draft genome of Rhodopirellula islandicus K833.</title>
        <authorList>
            <person name="Kizina J."/>
            <person name="Richter M."/>
            <person name="Glockner F.O."/>
            <person name="Harder J."/>
        </authorList>
    </citation>
    <scope>NUCLEOTIDE SEQUENCE [LARGE SCALE GENOMIC DNA]</scope>
    <source>
        <strain evidence="9">K833</strain>
    </source>
</reference>
<evidence type="ECO:0000259" key="8">
    <source>
        <dbReference type="Pfam" id="PF14748"/>
    </source>
</evidence>
<evidence type="ECO:0000256" key="2">
    <source>
        <dbReference type="ARBA" id="ARBA00022857"/>
    </source>
</evidence>
<evidence type="ECO:0000256" key="5">
    <source>
        <dbReference type="NCBIfam" id="TIGR00112"/>
    </source>
</evidence>
<feature type="domain" description="Pyrroline-5-carboxylate reductase catalytic N-terminal" evidence="7">
    <location>
        <begin position="7"/>
        <end position="105"/>
    </location>
</feature>
<evidence type="ECO:0000256" key="4">
    <source>
        <dbReference type="HAMAP-Rule" id="MF_01925"/>
    </source>
</evidence>
<dbReference type="PANTHER" id="PTHR11645">
    <property type="entry name" value="PYRROLINE-5-CARBOXYLATE REDUCTASE"/>
    <property type="match status" value="1"/>
</dbReference>
<dbReference type="PANTHER" id="PTHR11645:SF0">
    <property type="entry name" value="PYRROLINE-5-CARBOXYLATE REDUCTASE 3"/>
    <property type="match status" value="1"/>
</dbReference>
<dbReference type="InterPro" id="IPR036291">
    <property type="entry name" value="NAD(P)-bd_dom_sf"/>
</dbReference>
<dbReference type="STRING" id="595434.RISK_004097"/>
<keyword evidence="2 4" id="KW-0521">NADP</keyword>
<dbReference type="Gene3D" id="3.40.50.720">
    <property type="entry name" value="NAD(P)-binding Rossmann-like Domain"/>
    <property type="match status" value="1"/>
</dbReference>
<evidence type="ECO:0000313" key="9">
    <source>
        <dbReference type="EMBL" id="KLU03690.1"/>
    </source>
</evidence>
<dbReference type="PATRIC" id="fig|595434.4.peg.3882"/>
<feature type="binding site" evidence="6">
    <location>
        <begin position="9"/>
        <end position="14"/>
    </location>
    <ligand>
        <name>NADP(+)</name>
        <dbReference type="ChEBI" id="CHEBI:58349"/>
    </ligand>
</feature>
<dbReference type="SUPFAM" id="SSF51735">
    <property type="entry name" value="NAD(P)-binding Rossmann-fold domains"/>
    <property type="match status" value="1"/>
</dbReference>
<dbReference type="GO" id="GO:0055129">
    <property type="term" value="P:L-proline biosynthetic process"/>
    <property type="evidence" value="ECO:0007669"/>
    <property type="project" value="UniProtKB-UniRule"/>
</dbReference>
<comment type="similarity">
    <text evidence="1 4">Belongs to the pyrroline-5-carboxylate reductase family.</text>
</comment>
<dbReference type="FunFam" id="1.10.3730.10:FF:000001">
    <property type="entry name" value="Pyrroline-5-carboxylate reductase"/>
    <property type="match status" value="1"/>
</dbReference>
<dbReference type="GO" id="GO:0005737">
    <property type="term" value="C:cytoplasm"/>
    <property type="evidence" value="ECO:0007669"/>
    <property type="project" value="UniProtKB-SubCell"/>
</dbReference>
<keyword evidence="4" id="KW-0028">Amino-acid biosynthesis</keyword>
<dbReference type="EMBL" id="LECT01000031">
    <property type="protein sequence ID" value="KLU03690.1"/>
    <property type="molecule type" value="Genomic_DNA"/>
</dbReference>
<dbReference type="OrthoDB" id="9805754at2"/>
<dbReference type="Proteomes" id="UP000036367">
    <property type="component" value="Unassembled WGS sequence"/>
</dbReference>
<dbReference type="AlphaFoldDB" id="A0A0J1BAE4"/>
<accession>A0A0J1BAE4</accession>
<feature type="domain" description="Pyrroline-5-carboxylate reductase dimerisation" evidence="8">
    <location>
        <begin position="167"/>
        <end position="271"/>
    </location>
</feature>
<dbReference type="SUPFAM" id="SSF48179">
    <property type="entry name" value="6-phosphogluconate dehydrogenase C-terminal domain-like"/>
    <property type="match status" value="1"/>
</dbReference>
<name>A0A0J1BAE4_RHOIS</name>
<dbReference type="InterPro" id="IPR000304">
    <property type="entry name" value="Pyrroline-COOH_reductase"/>
</dbReference>
<dbReference type="RefSeq" id="WP_047815422.1">
    <property type="nucleotide sequence ID" value="NZ_LECT01000031.1"/>
</dbReference>
<dbReference type="Gene3D" id="1.10.3730.10">
    <property type="entry name" value="ProC C-terminal domain-like"/>
    <property type="match status" value="1"/>
</dbReference>
<dbReference type="NCBIfam" id="TIGR00112">
    <property type="entry name" value="proC"/>
    <property type="match status" value="1"/>
</dbReference>